<evidence type="ECO:0000256" key="5">
    <source>
        <dbReference type="ARBA" id="ARBA00023136"/>
    </source>
</evidence>
<dbReference type="GO" id="GO:0005886">
    <property type="term" value="C:plasma membrane"/>
    <property type="evidence" value="ECO:0007669"/>
    <property type="project" value="UniProtKB-SubCell"/>
</dbReference>
<feature type="transmembrane region" description="Helical" evidence="6">
    <location>
        <begin position="392"/>
        <end position="414"/>
    </location>
</feature>
<keyword evidence="3 6" id="KW-0812">Transmembrane</keyword>
<dbReference type="PANTHER" id="PTHR30619:SF1">
    <property type="entry name" value="RECOMBINATION PROTEIN 2"/>
    <property type="match status" value="1"/>
</dbReference>
<feature type="transmembrane region" description="Helical" evidence="6">
    <location>
        <begin position="455"/>
        <end position="472"/>
    </location>
</feature>
<dbReference type="InterPro" id="IPR052159">
    <property type="entry name" value="Competence_DNA_uptake"/>
</dbReference>
<feature type="transmembrane region" description="Helical" evidence="6">
    <location>
        <begin position="24"/>
        <end position="41"/>
    </location>
</feature>
<dbReference type="Pfam" id="PF03772">
    <property type="entry name" value="Competence"/>
    <property type="match status" value="1"/>
</dbReference>
<dbReference type="HOGENOM" id="CLU_391628_0_0_6"/>
<keyword evidence="4 6" id="KW-1133">Transmembrane helix</keyword>
<feature type="transmembrane region" description="Helical" evidence="6">
    <location>
        <begin position="313"/>
        <end position="330"/>
    </location>
</feature>
<proteinExistence type="predicted"/>
<evidence type="ECO:0000256" key="3">
    <source>
        <dbReference type="ARBA" id="ARBA00022692"/>
    </source>
</evidence>
<gene>
    <name evidence="8" type="ORF">Acaty_c0346</name>
</gene>
<evidence type="ECO:0000259" key="7">
    <source>
        <dbReference type="Pfam" id="PF03772"/>
    </source>
</evidence>
<dbReference type="PANTHER" id="PTHR30619">
    <property type="entry name" value="DNA INTERNALIZATION/COMPETENCE PROTEIN COMEC/REC2"/>
    <property type="match status" value="1"/>
</dbReference>
<dbReference type="Proteomes" id="UP000005522">
    <property type="component" value="Chromosome"/>
</dbReference>
<dbReference type="eggNOG" id="COG0658">
    <property type="taxonomic scope" value="Bacteria"/>
</dbReference>
<accession>A0A059ZWA6</accession>
<feature type="domain" description="ComEC/Rec2-related protein" evidence="7">
    <location>
        <begin position="210"/>
        <end position="474"/>
    </location>
</feature>
<keyword evidence="2" id="KW-1003">Cell membrane</keyword>
<dbReference type="AlphaFoldDB" id="A0A059ZWA6"/>
<protein>
    <submittedName>
        <fullName evidence="8">DNA internalization-related competence protein ComEC/Rec2</fullName>
    </submittedName>
</protein>
<evidence type="ECO:0000256" key="1">
    <source>
        <dbReference type="ARBA" id="ARBA00004651"/>
    </source>
</evidence>
<evidence type="ECO:0000256" key="6">
    <source>
        <dbReference type="SAM" id="Phobius"/>
    </source>
</evidence>
<evidence type="ECO:0000256" key="2">
    <source>
        <dbReference type="ARBA" id="ARBA00022475"/>
    </source>
</evidence>
<sequence>MLAVSLAILTGVAAFQLWRSLPPLVPAFLLFGIGLVLAWRWRPALLLSIAAAAFLWSGVQALERLEQVLPAGKELEIRGRIDGFPQLQQREYRFRLAPSEIRLDGRPLAHPPALLELHGALPEPPVPAQAWRLLVRTESLASLRQSPYLDLARQRFWDGVQGTGKILHAELSPPSSGSPLDLLARLRQTILERSNAALSRSRAGYVQALSIGLGNQIPAEVWQWYRDTGTAHLLVISGSHVAVVTGMWVLLWRFLWRRTPWCARWPAQQVAILAGIPMAWVYAFIAGMQTPGERAAWMITAAATAALLGRRHSAWAGLAAAIAAMVLANPGNVVDLGFWLSILAVSVLLLIGFEEGNWRRQLQSQWTISVVLLPLIAALFGMVSLISPLANILVIPLVEVVAVPLTLLGALFALFDWEWLYRVIFRLVAVEMEGVSALLHALLQIPWARVSTGQGRYWAIAAATLAFATFLLPPRWPHRWVGLLGFIPLLVPSPAAEDLQLEEIPAGSGMAIFWQQGRQSGLYTANLWDKESQRAAAAGIDARLQRAGIARLGLWVRGDLSSPSKKPPAARIFLPPGTRDASLADAVVDHCLPDRAPPDLRFWQAAPIQPCILALPRPAQVLILGDMDEAASERLLHRKNLRGLRVILAPATLSAWQRQGIEGAAPRSSIHYLGEGGSTLWSYGHGRLALASSKPRAYWQIP</sequence>
<dbReference type="NCBIfam" id="TIGR00360">
    <property type="entry name" value="ComEC_N-term"/>
    <property type="match status" value="1"/>
</dbReference>
<organism evidence="8 9">
    <name type="scientific">Acidithiobacillus caldus (strain ATCC 51756 / DSM 8584 / KU)</name>
    <dbReference type="NCBI Taxonomy" id="637389"/>
    <lineage>
        <taxon>Bacteria</taxon>
        <taxon>Pseudomonadati</taxon>
        <taxon>Pseudomonadota</taxon>
        <taxon>Acidithiobacillia</taxon>
        <taxon>Acidithiobacillales</taxon>
        <taxon>Acidithiobacillaceae</taxon>
        <taxon>Acidithiobacillus</taxon>
    </lineage>
</organism>
<feature type="transmembrane region" description="Helical" evidence="6">
    <location>
        <begin position="336"/>
        <end position="354"/>
    </location>
</feature>
<reference evidence="8 9" key="1">
    <citation type="journal article" date="2009" name="J. Bacteriol.">
        <title>Draft genome sequence of the extremely acidophilic bacterium Acidithiobacillus caldus ATCC 51756 reveals metabolic versatility in the genus Acidithiobacillus.</title>
        <authorList>
            <person name="Valdes J."/>
            <person name="Quatrini R."/>
            <person name="Hallberg K."/>
            <person name="Dopson M."/>
            <person name="Valenzuela P.D."/>
            <person name="Holmes D.S."/>
        </authorList>
    </citation>
    <scope>NUCLEOTIDE SEQUENCE [LARGE SCALE GENOMIC DNA]</scope>
    <source>
        <strain evidence="9">ATCC 51756 / DSM 8584 / KU</strain>
    </source>
</reference>
<feature type="transmembrane region" description="Helical" evidence="6">
    <location>
        <begin position="267"/>
        <end position="288"/>
    </location>
</feature>
<evidence type="ECO:0000256" key="4">
    <source>
        <dbReference type="ARBA" id="ARBA00022989"/>
    </source>
</evidence>
<dbReference type="KEGG" id="acz:Acaty_c0346"/>
<keyword evidence="5 6" id="KW-0472">Membrane</keyword>
<evidence type="ECO:0000313" key="9">
    <source>
        <dbReference type="Proteomes" id="UP000005522"/>
    </source>
</evidence>
<comment type="subcellular location">
    <subcellularLocation>
        <location evidence="1">Cell membrane</location>
        <topology evidence="1">Multi-pass membrane protein</topology>
    </subcellularLocation>
</comment>
<dbReference type="InterPro" id="IPR004477">
    <property type="entry name" value="ComEC_N"/>
</dbReference>
<dbReference type="EMBL" id="CP005986">
    <property type="protein sequence ID" value="AIA54236.1"/>
    <property type="molecule type" value="Genomic_DNA"/>
</dbReference>
<feature type="transmembrane region" description="Helical" evidence="6">
    <location>
        <begin position="366"/>
        <end position="386"/>
    </location>
</feature>
<dbReference type="RefSeq" id="WP_004870379.1">
    <property type="nucleotide sequence ID" value="NZ_CP005986.1"/>
</dbReference>
<name>A0A059ZWA6_ACICK</name>
<evidence type="ECO:0000313" key="8">
    <source>
        <dbReference type="EMBL" id="AIA54236.1"/>
    </source>
</evidence>
<feature type="transmembrane region" description="Helical" evidence="6">
    <location>
        <begin position="233"/>
        <end position="255"/>
    </location>
</feature>